<comment type="subcellular location">
    <subcellularLocation>
        <location evidence="1">Cell outer membrane</location>
    </subcellularLocation>
</comment>
<evidence type="ECO:0000256" key="5">
    <source>
        <dbReference type="ARBA" id="ARBA00022692"/>
    </source>
</evidence>
<name>A0ABV2TG67_9BACT</name>
<dbReference type="Gene3D" id="1.20.1600.10">
    <property type="entry name" value="Outer membrane efflux proteins (OEP)"/>
    <property type="match status" value="1"/>
</dbReference>
<comment type="similarity">
    <text evidence="2">Belongs to the outer membrane factor (OMF) (TC 1.B.17) family.</text>
</comment>
<evidence type="ECO:0000256" key="3">
    <source>
        <dbReference type="ARBA" id="ARBA00022448"/>
    </source>
</evidence>
<evidence type="ECO:0000256" key="2">
    <source>
        <dbReference type="ARBA" id="ARBA00007613"/>
    </source>
</evidence>
<dbReference type="EMBL" id="JBEXAC010000003">
    <property type="protein sequence ID" value="MET7001104.1"/>
    <property type="molecule type" value="Genomic_DNA"/>
</dbReference>
<evidence type="ECO:0000256" key="1">
    <source>
        <dbReference type="ARBA" id="ARBA00004442"/>
    </source>
</evidence>
<comment type="caution">
    <text evidence="9">The sequence shown here is derived from an EMBL/GenBank/DDBJ whole genome shotgun (WGS) entry which is preliminary data.</text>
</comment>
<proteinExistence type="inferred from homology"/>
<gene>
    <name evidence="9" type="ORF">ABR189_27225</name>
</gene>
<evidence type="ECO:0000256" key="4">
    <source>
        <dbReference type="ARBA" id="ARBA00022452"/>
    </source>
</evidence>
<dbReference type="SUPFAM" id="SSF56954">
    <property type="entry name" value="Outer membrane efflux proteins (OEP)"/>
    <property type="match status" value="1"/>
</dbReference>
<dbReference type="Pfam" id="PF02321">
    <property type="entry name" value="OEP"/>
    <property type="match status" value="2"/>
</dbReference>
<keyword evidence="10" id="KW-1185">Reference proteome</keyword>
<keyword evidence="6" id="KW-0472">Membrane</keyword>
<dbReference type="InterPro" id="IPR051906">
    <property type="entry name" value="TolC-like"/>
</dbReference>
<keyword evidence="4" id="KW-1134">Transmembrane beta strand</keyword>
<feature type="signal peptide" evidence="8">
    <location>
        <begin position="1"/>
        <end position="21"/>
    </location>
</feature>
<dbReference type="PANTHER" id="PTHR30026:SF20">
    <property type="entry name" value="OUTER MEMBRANE PROTEIN TOLC"/>
    <property type="match status" value="1"/>
</dbReference>
<evidence type="ECO:0000313" key="10">
    <source>
        <dbReference type="Proteomes" id="UP001549749"/>
    </source>
</evidence>
<evidence type="ECO:0000256" key="8">
    <source>
        <dbReference type="SAM" id="SignalP"/>
    </source>
</evidence>
<evidence type="ECO:0000313" key="9">
    <source>
        <dbReference type="EMBL" id="MET7001104.1"/>
    </source>
</evidence>
<feature type="chain" id="PRO_5046436215" evidence="8">
    <location>
        <begin position="22"/>
        <end position="488"/>
    </location>
</feature>
<dbReference type="Proteomes" id="UP001549749">
    <property type="component" value="Unassembled WGS sequence"/>
</dbReference>
<dbReference type="RefSeq" id="WP_354663677.1">
    <property type="nucleotide sequence ID" value="NZ_JBEXAC010000003.1"/>
</dbReference>
<dbReference type="InterPro" id="IPR003423">
    <property type="entry name" value="OMP_efflux"/>
</dbReference>
<evidence type="ECO:0000256" key="6">
    <source>
        <dbReference type="ARBA" id="ARBA00023136"/>
    </source>
</evidence>
<sequence length="488" mass="55535">MIKVITFALCCCLLTSTIATAQQVLSLNSVVQDAQHKSPSFYRAQSYALNSLYAYRYYISGQRPELRMDFNNSSSPMGETISVLQQDGTYQFARRSYSSSSLGLSLRQIVPLTGGVFSVRSSLARNDQFSPFDTASYLSTPFSISYNQPMILYNGYKWDRRIQPLLYEESRRQYVENMEKVSLDAANLYFNALSAQVQEKILQSNVSNTDTLYKISQGRYGLGKIAENELLQIELSLLNARTSLEQATLNKEIAYQNLKQFLSMPKDADIVLNPPDSTPVFVVRLDKAVAEANTNRPAVMAFRRRRLQSEQEVAQAKGNSGYEFNLNANLGKSRDGASLGSVYTGGMAQQSFSVGVGIPIVDWGKARNRIKQAKANRSLAEIDIEQDERSFEQEIYLQTQLFNIQQRQLTSAAKADTIARQRYEITKQRYLIGKISITDLNLAQQEKDQASQAYINTLRSYWNAYYTVRRLTLYDFEKEQKIKYEFEE</sequence>
<keyword evidence="3" id="KW-0813">Transport</keyword>
<keyword evidence="5" id="KW-0812">Transmembrane</keyword>
<dbReference type="PANTHER" id="PTHR30026">
    <property type="entry name" value="OUTER MEMBRANE PROTEIN TOLC"/>
    <property type="match status" value="1"/>
</dbReference>
<reference evidence="9 10" key="1">
    <citation type="submission" date="2024-06" db="EMBL/GenBank/DDBJ databases">
        <title>Chitinophaga defluvii sp. nov., isolated from municipal sewage.</title>
        <authorList>
            <person name="Zhang L."/>
        </authorList>
    </citation>
    <scope>NUCLEOTIDE SEQUENCE [LARGE SCALE GENOMIC DNA]</scope>
    <source>
        <strain evidence="9 10">H8</strain>
    </source>
</reference>
<keyword evidence="8" id="KW-0732">Signal</keyword>
<organism evidence="9 10">
    <name type="scientific">Chitinophaga defluvii</name>
    <dbReference type="NCBI Taxonomy" id="3163343"/>
    <lineage>
        <taxon>Bacteria</taxon>
        <taxon>Pseudomonadati</taxon>
        <taxon>Bacteroidota</taxon>
        <taxon>Chitinophagia</taxon>
        <taxon>Chitinophagales</taxon>
        <taxon>Chitinophagaceae</taxon>
        <taxon>Chitinophaga</taxon>
    </lineage>
</organism>
<keyword evidence="7" id="KW-0998">Cell outer membrane</keyword>
<accession>A0ABV2TG67</accession>
<evidence type="ECO:0000256" key="7">
    <source>
        <dbReference type="ARBA" id="ARBA00023237"/>
    </source>
</evidence>
<protein>
    <submittedName>
        <fullName evidence="9">TolC family protein</fullName>
    </submittedName>
</protein>